<dbReference type="Proteomes" id="UP000324748">
    <property type="component" value="Unassembled WGS sequence"/>
</dbReference>
<feature type="signal peptide" evidence="2">
    <location>
        <begin position="1"/>
        <end position="19"/>
    </location>
</feature>
<feature type="chain" id="PRO_5022979226" evidence="2">
    <location>
        <begin position="20"/>
        <end position="84"/>
    </location>
</feature>
<accession>A0A5B0N8X2</accession>
<evidence type="ECO:0000256" key="1">
    <source>
        <dbReference type="SAM" id="MobiDB-lite"/>
    </source>
</evidence>
<feature type="region of interest" description="Disordered" evidence="1">
    <location>
        <begin position="40"/>
        <end position="84"/>
    </location>
</feature>
<evidence type="ECO:0000256" key="2">
    <source>
        <dbReference type="SAM" id="SignalP"/>
    </source>
</evidence>
<gene>
    <name evidence="3" type="ORF">PGT21_016738</name>
</gene>
<dbReference type="AlphaFoldDB" id="A0A5B0N8X2"/>
<keyword evidence="4" id="KW-1185">Reference proteome</keyword>
<reference evidence="3 4" key="1">
    <citation type="submission" date="2019-05" db="EMBL/GenBank/DDBJ databases">
        <title>Emergence of the Ug99 lineage of the wheat stem rust pathogen through somatic hybridization.</title>
        <authorList>
            <person name="Li F."/>
            <person name="Upadhyaya N.M."/>
            <person name="Sperschneider J."/>
            <person name="Matny O."/>
            <person name="Nguyen-Phuc H."/>
            <person name="Mago R."/>
            <person name="Raley C."/>
            <person name="Miller M.E."/>
            <person name="Silverstein K.A.T."/>
            <person name="Henningsen E."/>
            <person name="Hirsch C.D."/>
            <person name="Visser B."/>
            <person name="Pretorius Z.A."/>
            <person name="Steffenson B.J."/>
            <person name="Schwessinger B."/>
            <person name="Dodds P.N."/>
            <person name="Figueroa M."/>
        </authorList>
    </citation>
    <scope>NUCLEOTIDE SEQUENCE [LARGE SCALE GENOMIC DNA]</scope>
    <source>
        <strain evidence="3">21-0</strain>
    </source>
</reference>
<evidence type="ECO:0000313" key="3">
    <source>
        <dbReference type="EMBL" id="KAA1085705.1"/>
    </source>
</evidence>
<protein>
    <submittedName>
        <fullName evidence="3">Uncharacterized protein</fullName>
    </submittedName>
</protein>
<sequence length="84" mass="9326">MSTRLADFANSWWLILVGSLDLASDRSKRTLRTLRTLGIRSEASEQPLGPRFSLGTASRPPVNPPNPPSTSERLQDRLFVPKPP</sequence>
<keyword evidence="2" id="KW-0732">Signal</keyword>
<comment type="caution">
    <text evidence="3">The sequence shown here is derived from an EMBL/GenBank/DDBJ whole genome shotgun (WGS) entry which is preliminary data.</text>
</comment>
<evidence type="ECO:0000313" key="4">
    <source>
        <dbReference type="Proteomes" id="UP000324748"/>
    </source>
</evidence>
<organism evidence="3 4">
    <name type="scientific">Puccinia graminis f. sp. tritici</name>
    <dbReference type="NCBI Taxonomy" id="56615"/>
    <lineage>
        <taxon>Eukaryota</taxon>
        <taxon>Fungi</taxon>
        <taxon>Dikarya</taxon>
        <taxon>Basidiomycota</taxon>
        <taxon>Pucciniomycotina</taxon>
        <taxon>Pucciniomycetes</taxon>
        <taxon>Pucciniales</taxon>
        <taxon>Pucciniaceae</taxon>
        <taxon>Puccinia</taxon>
    </lineage>
</organism>
<name>A0A5B0N8X2_PUCGR</name>
<dbReference type="EMBL" id="VSWC01000106">
    <property type="protein sequence ID" value="KAA1085705.1"/>
    <property type="molecule type" value="Genomic_DNA"/>
</dbReference>
<proteinExistence type="predicted"/>